<proteinExistence type="predicted"/>
<feature type="region of interest" description="Disordered" evidence="1">
    <location>
        <begin position="180"/>
        <end position="199"/>
    </location>
</feature>
<sequence length="199" mass="21219">MKWVLLGLVAVAAYLLFYFSESFTDTEFTNVTRPCLCPATGECPSKCDAWESKISSVVPSTGTEIQSSLPYLVALQSFYDTVYVPAPQKPTEAEVDAFLTTPAGTPPTVAGQDTKAALKSVIMNGFHIDASGGKASKEKAAAFPIISADLQPSNGRDEVYGKLNEKPVYVPAVPQSSTVFSEGDYAPVKQSTPRRPGGQ</sequence>
<accession>A0A6C0J2I6</accession>
<protein>
    <submittedName>
        <fullName evidence="2">Uncharacterized protein</fullName>
    </submittedName>
</protein>
<evidence type="ECO:0000313" key="2">
    <source>
        <dbReference type="EMBL" id="QHT99884.1"/>
    </source>
</evidence>
<reference evidence="2" key="1">
    <citation type="journal article" date="2020" name="Nature">
        <title>Giant virus diversity and host interactions through global metagenomics.</title>
        <authorList>
            <person name="Schulz F."/>
            <person name="Roux S."/>
            <person name="Paez-Espino D."/>
            <person name="Jungbluth S."/>
            <person name="Walsh D.A."/>
            <person name="Denef V.J."/>
            <person name="McMahon K.D."/>
            <person name="Konstantinidis K.T."/>
            <person name="Eloe-Fadrosh E.A."/>
            <person name="Kyrpides N.C."/>
            <person name="Woyke T."/>
        </authorList>
    </citation>
    <scope>NUCLEOTIDE SEQUENCE</scope>
    <source>
        <strain evidence="2">GVMAG-M-3300025778-1</strain>
    </source>
</reference>
<organism evidence="2">
    <name type="scientific">viral metagenome</name>
    <dbReference type="NCBI Taxonomy" id="1070528"/>
    <lineage>
        <taxon>unclassified sequences</taxon>
        <taxon>metagenomes</taxon>
        <taxon>organismal metagenomes</taxon>
    </lineage>
</organism>
<dbReference type="EMBL" id="MN740318">
    <property type="protein sequence ID" value="QHT99884.1"/>
    <property type="molecule type" value="Genomic_DNA"/>
</dbReference>
<name>A0A6C0J2I6_9ZZZZ</name>
<dbReference type="AlphaFoldDB" id="A0A6C0J2I6"/>
<evidence type="ECO:0000256" key="1">
    <source>
        <dbReference type="SAM" id="MobiDB-lite"/>
    </source>
</evidence>